<reference evidence="8" key="1">
    <citation type="submission" date="2017-09" db="EMBL/GenBank/DDBJ databases">
        <title>Depth-based differentiation of microbial function through sediment-hosted aquifers and enrichment of novel symbionts in the deep terrestrial subsurface.</title>
        <authorList>
            <person name="Probst A.J."/>
            <person name="Ladd B."/>
            <person name="Jarett J.K."/>
            <person name="Geller-Mcgrath D.E."/>
            <person name="Sieber C.M.K."/>
            <person name="Emerson J.B."/>
            <person name="Anantharaman K."/>
            <person name="Thomas B.C."/>
            <person name="Malmstrom R."/>
            <person name="Stieglmeier M."/>
            <person name="Klingl A."/>
            <person name="Woyke T."/>
            <person name="Ryan C.M."/>
            <person name="Banfield J.F."/>
        </authorList>
    </citation>
    <scope>NUCLEOTIDE SEQUENCE [LARGE SCALE GENOMIC DNA]</scope>
</reference>
<keyword evidence="3" id="KW-0863">Zinc-finger</keyword>
<dbReference type="Proteomes" id="UP000231282">
    <property type="component" value="Unassembled WGS sequence"/>
</dbReference>
<sequence>MVTDKDYYEILGVARDDSSSKIKKAYRRLALKWHPDRNKSAEAEKRFKEINEAYEILSNPKKRQAYDQFGHAAFSGGMPGAGQGAYTSYGNLGDILRQAGVSWGGFSDPFDIFESFFGGQSPFGQQEQLPTYRIVIQQREAVLGGEKEVNIDDRKKKIKIPAGVDSGSRIRFPDFYLLIDVLTDADFARQGDDLITEKEISFAEAVLGSVVKILTIEGREIKLKVRPGTESGTMVRLRGFGVPHLRGRGRGDLYVRFRVKIPQKLNRRQRELIEELSKFK</sequence>
<keyword evidence="5" id="KW-0143">Chaperone</keyword>
<organism evidence="7 8">
    <name type="scientific">Candidatus Shapirobacteria bacterium CG09_land_8_20_14_0_10_38_17</name>
    <dbReference type="NCBI Taxonomy" id="1974884"/>
    <lineage>
        <taxon>Bacteria</taxon>
        <taxon>Candidatus Shapironibacteriota</taxon>
    </lineage>
</organism>
<dbReference type="InterPro" id="IPR001623">
    <property type="entry name" value="DnaJ_domain"/>
</dbReference>
<dbReference type="SMART" id="SM00271">
    <property type="entry name" value="DnaJ"/>
    <property type="match status" value="1"/>
</dbReference>
<dbReference type="FunFam" id="2.60.260.20:FF:000005">
    <property type="entry name" value="Chaperone protein dnaJ 1, mitochondrial"/>
    <property type="match status" value="1"/>
</dbReference>
<dbReference type="PROSITE" id="PS50076">
    <property type="entry name" value="DNAJ_2"/>
    <property type="match status" value="1"/>
</dbReference>
<dbReference type="InterPro" id="IPR018253">
    <property type="entry name" value="DnaJ_domain_CS"/>
</dbReference>
<dbReference type="GO" id="GO:0008270">
    <property type="term" value="F:zinc ion binding"/>
    <property type="evidence" value="ECO:0007669"/>
    <property type="project" value="UniProtKB-KW"/>
</dbReference>
<dbReference type="Pfam" id="PF00226">
    <property type="entry name" value="DnaJ"/>
    <property type="match status" value="1"/>
</dbReference>
<accession>A0A2H0WRQ5</accession>
<keyword evidence="1" id="KW-0479">Metal-binding</keyword>
<comment type="caution">
    <text evidence="7">The sequence shown here is derived from an EMBL/GenBank/DDBJ whole genome shotgun (WGS) entry which is preliminary data.</text>
</comment>
<dbReference type="InterPro" id="IPR036869">
    <property type="entry name" value="J_dom_sf"/>
</dbReference>
<dbReference type="Gene3D" id="2.60.260.20">
    <property type="entry name" value="Urease metallochaperone UreE, N-terminal domain"/>
    <property type="match status" value="2"/>
</dbReference>
<proteinExistence type="predicted"/>
<evidence type="ECO:0000313" key="8">
    <source>
        <dbReference type="Proteomes" id="UP000231282"/>
    </source>
</evidence>
<dbReference type="FunFam" id="1.10.287.110:FF:000034">
    <property type="entry name" value="Chaperone protein DnaJ"/>
    <property type="match status" value="1"/>
</dbReference>
<keyword evidence="2" id="KW-0677">Repeat</keyword>
<dbReference type="GO" id="GO:0051082">
    <property type="term" value="F:unfolded protein binding"/>
    <property type="evidence" value="ECO:0007669"/>
    <property type="project" value="InterPro"/>
</dbReference>
<evidence type="ECO:0000313" key="7">
    <source>
        <dbReference type="EMBL" id="PIS15301.1"/>
    </source>
</evidence>
<dbReference type="InterPro" id="IPR008971">
    <property type="entry name" value="HSP40/DnaJ_pept-bd"/>
</dbReference>
<evidence type="ECO:0000256" key="2">
    <source>
        <dbReference type="ARBA" id="ARBA00022737"/>
    </source>
</evidence>
<name>A0A2H0WRQ5_9BACT</name>
<dbReference type="PROSITE" id="PS00636">
    <property type="entry name" value="DNAJ_1"/>
    <property type="match status" value="1"/>
</dbReference>
<evidence type="ECO:0000259" key="6">
    <source>
        <dbReference type="PROSITE" id="PS50076"/>
    </source>
</evidence>
<dbReference type="SUPFAM" id="SSF49493">
    <property type="entry name" value="HSP40/DnaJ peptide-binding domain"/>
    <property type="match status" value="2"/>
</dbReference>
<keyword evidence="4" id="KW-0862">Zinc</keyword>
<dbReference type="PANTHER" id="PTHR43096:SF48">
    <property type="entry name" value="CHAPERONE PROTEIN DNAJ"/>
    <property type="match status" value="1"/>
</dbReference>
<gene>
    <name evidence="7" type="ORF">COT63_00640</name>
</gene>
<evidence type="ECO:0000256" key="4">
    <source>
        <dbReference type="ARBA" id="ARBA00022833"/>
    </source>
</evidence>
<evidence type="ECO:0000256" key="3">
    <source>
        <dbReference type="ARBA" id="ARBA00022771"/>
    </source>
</evidence>
<dbReference type="CDD" id="cd10747">
    <property type="entry name" value="DnaJ_C"/>
    <property type="match status" value="1"/>
</dbReference>
<dbReference type="Pfam" id="PF01556">
    <property type="entry name" value="DnaJ_C"/>
    <property type="match status" value="1"/>
</dbReference>
<dbReference type="GO" id="GO:0042026">
    <property type="term" value="P:protein refolding"/>
    <property type="evidence" value="ECO:0007669"/>
    <property type="project" value="TreeGrafter"/>
</dbReference>
<dbReference type="InterPro" id="IPR002939">
    <property type="entry name" value="DnaJ_C"/>
</dbReference>
<evidence type="ECO:0000256" key="5">
    <source>
        <dbReference type="ARBA" id="ARBA00023186"/>
    </source>
</evidence>
<dbReference type="PRINTS" id="PR00625">
    <property type="entry name" value="JDOMAIN"/>
</dbReference>
<dbReference type="SUPFAM" id="SSF46565">
    <property type="entry name" value="Chaperone J-domain"/>
    <property type="match status" value="1"/>
</dbReference>
<dbReference type="CDD" id="cd06257">
    <property type="entry name" value="DnaJ"/>
    <property type="match status" value="1"/>
</dbReference>
<dbReference type="Gene3D" id="1.10.287.110">
    <property type="entry name" value="DnaJ domain"/>
    <property type="match status" value="1"/>
</dbReference>
<dbReference type="GO" id="GO:0005737">
    <property type="term" value="C:cytoplasm"/>
    <property type="evidence" value="ECO:0007669"/>
    <property type="project" value="TreeGrafter"/>
</dbReference>
<evidence type="ECO:0000256" key="1">
    <source>
        <dbReference type="ARBA" id="ARBA00022723"/>
    </source>
</evidence>
<dbReference type="AlphaFoldDB" id="A0A2H0WRQ5"/>
<protein>
    <submittedName>
        <fullName evidence="7">Integrase</fullName>
    </submittedName>
</protein>
<dbReference type="EMBL" id="PEZH01000011">
    <property type="protein sequence ID" value="PIS15301.1"/>
    <property type="molecule type" value="Genomic_DNA"/>
</dbReference>
<dbReference type="PANTHER" id="PTHR43096">
    <property type="entry name" value="DNAJ HOMOLOG 1, MITOCHONDRIAL-RELATED"/>
    <property type="match status" value="1"/>
</dbReference>
<feature type="domain" description="J" evidence="6">
    <location>
        <begin position="6"/>
        <end position="70"/>
    </location>
</feature>